<dbReference type="Proteomes" id="UP000022910">
    <property type="component" value="Unassembled WGS sequence"/>
</dbReference>
<dbReference type="GO" id="GO:0005737">
    <property type="term" value="C:cytoplasm"/>
    <property type="evidence" value="ECO:0007669"/>
    <property type="project" value="TreeGrafter"/>
</dbReference>
<dbReference type="AlphaFoldDB" id="A0A015KIQ8"/>
<feature type="domain" description="BTB" evidence="1">
    <location>
        <begin position="472"/>
        <end position="546"/>
    </location>
</feature>
<gene>
    <name evidence="3" type="ORF">RirG_114210</name>
</gene>
<feature type="domain" description="TLDc" evidence="2">
    <location>
        <begin position="749"/>
        <end position="927"/>
    </location>
</feature>
<dbReference type="Pfam" id="PF07707">
    <property type="entry name" value="BACK"/>
    <property type="match status" value="1"/>
</dbReference>
<reference evidence="3 4" key="1">
    <citation type="submission" date="2014-02" db="EMBL/GenBank/DDBJ databases">
        <title>Single nucleus genome sequencing reveals high similarity among nuclei of an endomycorrhizal fungus.</title>
        <authorList>
            <person name="Lin K."/>
            <person name="Geurts R."/>
            <person name="Zhang Z."/>
            <person name="Limpens E."/>
            <person name="Saunders D.G."/>
            <person name="Mu D."/>
            <person name="Pang E."/>
            <person name="Cao H."/>
            <person name="Cha H."/>
            <person name="Lin T."/>
            <person name="Zhou Q."/>
            <person name="Shang Y."/>
            <person name="Li Y."/>
            <person name="Ivanov S."/>
            <person name="Sharma T."/>
            <person name="Velzen R.V."/>
            <person name="Ruijter N.D."/>
            <person name="Aanen D.K."/>
            <person name="Win J."/>
            <person name="Kamoun S."/>
            <person name="Bisseling T."/>
            <person name="Huang S."/>
        </authorList>
    </citation>
    <scope>NUCLEOTIDE SEQUENCE [LARGE SCALE GENOMIC DNA]</scope>
    <source>
        <strain evidence="4">DAOM197198w</strain>
    </source>
</reference>
<comment type="caution">
    <text evidence="3">The sequence shown here is derived from an EMBL/GenBank/DDBJ whole genome shotgun (WGS) entry which is preliminary data.</text>
</comment>
<evidence type="ECO:0000259" key="2">
    <source>
        <dbReference type="PROSITE" id="PS51886"/>
    </source>
</evidence>
<name>A0A015KIQ8_RHIIW</name>
<dbReference type="InterPro" id="IPR000210">
    <property type="entry name" value="BTB/POZ_dom"/>
</dbReference>
<dbReference type="SMR" id="A0A015KIQ8"/>
<dbReference type="PROSITE" id="PS51886">
    <property type="entry name" value="TLDC"/>
    <property type="match status" value="1"/>
</dbReference>
<dbReference type="Gene3D" id="3.30.710.10">
    <property type="entry name" value="Potassium Channel Kv1.1, Chain A"/>
    <property type="match status" value="1"/>
</dbReference>
<dbReference type="CDD" id="cd18186">
    <property type="entry name" value="BTB_POZ_ZBTB_KLHL-like"/>
    <property type="match status" value="1"/>
</dbReference>
<organism evidence="3 4">
    <name type="scientific">Rhizophagus irregularis (strain DAOM 197198w)</name>
    <name type="common">Glomus intraradices</name>
    <dbReference type="NCBI Taxonomy" id="1432141"/>
    <lineage>
        <taxon>Eukaryota</taxon>
        <taxon>Fungi</taxon>
        <taxon>Fungi incertae sedis</taxon>
        <taxon>Mucoromycota</taxon>
        <taxon>Glomeromycotina</taxon>
        <taxon>Glomeromycetes</taxon>
        <taxon>Glomerales</taxon>
        <taxon>Glomeraceae</taxon>
        <taxon>Rhizophagus</taxon>
    </lineage>
</organism>
<accession>A0A015KIQ8</accession>
<sequence length="928" mass="108793">MSRRSIPETIISNFSSSELSYKGSDKIIFITNGDPIKHIWKRLLKKDGPWNQNDVRFFVSSALVATDPKTGYKVEEIVSELGNPESGLRRLREIMNFPMSCDAGLRDDVLSFQYVILPLLGLLTRTAITDCNLEKYVHAIFTAVYTNLEQFLYNNVMKMLETLLRRNSVVDRIVNAEALLARERYAFIPSSLGIFFLIIVRLLTELLRRIKEASVNETMYKIFHDLQRLKTTYQQSINQQRLFFISTDPLIDDLGTREYFFTILEKEMITMNKMLINGRTNLIFEQNPDSKDSITPWYYKKLARTVDVKRIYDPPGELSKEAKRVSYSSFPCNSHLIVNEEPPCLPLQNEQGTNERYNDNDLIQPVPFLEQEGKYKKIIWVKFNEEPVKIAFSGEDVSDLVEEAKIKLNGLDNFKMDLIGVYKHNSIEPLKFGQIVDDSFINRYETPIEIKVKKEVIVPNDFIKLLETGERYDMIVRVGDEVTGREYKLHSQIIGTRSEYFRSALSNNQYMKREDEKFYFVKPNITTEVFQIILRYIYGGTISLNEQDASNILKLVVAVDELLLQKEISDYLQRYLIENEAEWMQQHFEHIYQICFQSNNLLDFQKFCIDLMAKSPEKIFRSFDFTSLSEKSLISLIERDDLQMKEIEVWEYVLKWGLGKNPTLISEPTIWSEDDFRIMKDTLQHCLPLIRFFSLSSKDFLQKVRPYKKLLRCQLYEDLLKSYLDPDNEPNDNILFPRHRNIDGIIDSKIVNLNIISIISLWFDKIDVNIKFAYTKELYLPYKFELLLRGSRDGFTPKKFHALCDNKTCTITFIKLKGTEEIIGGYNPLVWKSPGFINKTKDSFIFSFKSKNNFKDPIFSRVKNMDEALVNQNYCGPSFGEDLYISVSDDNTKEYNYNECKQCSYEKKIRDTEDYFSIEDYEVFQIIM</sequence>
<dbReference type="OrthoDB" id="2423195at2759"/>
<dbReference type="InterPro" id="IPR011705">
    <property type="entry name" value="BACK"/>
</dbReference>
<dbReference type="PANTHER" id="PTHR46306:SF1">
    <property type="entry name" value="BTB_POZ DOMAIN-CONTAINING PROTEIN 9"/>
    <property type="match status" value="1"/>
</dbReference>
<dbReference type="SMART" id="SM00225">
    <property type="entry name" value="BTB"/>
    <property type="match status" value="1"/>
</dbReference>
<dbReference type="InterPro" id="IPR052407">
    <property type="entry name" value="BTB_POZ_domain_cont_9"/>
</dbReference>
<dbReference type="PANTHER" id="PTHR46306">
    <property type="entry name" value="BTB/POZ DOMAIN-CONTAINING PROTEIN 9"/>
    <property type="match status" value="1"/>
</dbReference>
<evidence type="ECO:0008006" key="5">
    <source>
        <dbReference type="Google" id="ProtNLM"/>
    </source>
</evidence>
<keyword evidence="4" id="KW-1185">Reference proteome</keyword>
<dbReference type="Pfam" id="PF07534">
    <property type="entry name" value="TLD"/>
    <property type="match status" value="1"/>
</dbReference>
<dbReference type="SUPFAM" id="SSF54695">
    <property type="entry name" value="POZ domain"/>
    <property type="match status" value="1"/>
</dbReference>
<proteinExistence type="predicted"/>
<dbReference type="HOGENOM" id="CLU_314999_0_0_1"/>
<dbReference type="PROSITE" id="PS50097">
    <property type="entry name" value="BTB"/>
    <property type="match status" value="1"/>
</dbReference>
<evidence type="ECO:0000259" key="1">
    <source>
        <dbReference type="PROSITE" id="PS50097"/>
    </source>
</evidence>
<evidence type="ECO:0000313" key="3">
    <source>
        <dbReference type="EMBL" id="EXX67454.1"/>
    </source>
</evidence>
<evidence type="ECO:0000313" key="4">
    <source>
        <dbReference type="Proteomes" id="UP000022910"/>
    </source>
</evidence>
<dbReference type="InterPro" id="IPR006571">
    <property type="entry name" value="TLDc_dom"/>
</dbReference>
<dbReference type="InterPro" id="IPR011333">
    <property type="entry name" value="SKP1/BTB/POZ_sf"/>
</dbReference>
<dbReference type="EMBL" id="JEMT01017734">
    <property type="protein sequence ID" value="EXX67454.1"/>
    <property type="molecule type" value="Genomic_DNA"/>
</dbReference>
<dbReference type="Pfam" id="PF00651">
    <property type="entry name" value="BTB"/>
    <property type="match status" value="1"/>
</dbReference>
<dbReference type="Gene3D" id="1.25.40.420">
    <property type="match status" value="1"/>
</dbReference>
<protein>
    <recommendedName>
        <fullName evidence="5">Kelch-like protein 17</fullName>
    </recommendedName>
</protein>